<dbReference type="Gene3D" id="2.60.40.10">
    <property type="entry name" value="Immunoglobulins"/>
    <property type="match status" value="1"/>
</dbReference>
<evidence type="ECO:0000313" key="3">
    <source>
        <dbReference type="EMBL" id="MDQ0556549.1"/>
    </source>
</evidence>
<dbReference type="InterPro" id="IPR036573">
    <property type="entry name" value="CBM_sf_5/12"/>
</dbReference>
<dbReference type="EMBL" id="JAUSWG010000006">
    <property type="protein sequence ID" value="MDQ0556549.1"/>
    <property type="molecule type" value="Genomic_DNA"/>
</dbReference>
<dbReference type="InterPro" id="IPR032179">
    <property type="entry name" value="Cry22Aa_Ig-like"/>
</dbReference>
<keyword evidence="1" id="KW-0378">Hydrolase</keyword>
<evidence type="ECO:0000259" key="2">
    <source>
        <dbReference type="SMART" id="SM00495"/>
    </source>
</evidence>
<sequence length="119" mass="13153">MLNGVSNKDIFIGQSFDVLEGVIANDKEDSDLTSKIKVSGNVDTSKVGEYKLTYKVINSKNVEATAIRTITVKEKIEETYNPEKVYLAGDRVVYNGKEYVAKLWTKGEIPGSSSAWELA</sequence>
<dbReference type="SUPFAM" id="SSF51055">
    <property type="entry name" value="Carbohydrate binding domain"/>
    <property type="match status" value="1"/>
</dbReference>
<feature type="domain" description="Chitin-binding type-3" evidence="2">
    <location>
        <begin position="77"/>
        <end position="119"/>
    </location>
</feature>
<gene>
    <name evidence="3" type="ORF">QOZ92_001663</name>
</gene>
<name>A0ABU0N110_9FIRM</name>
<accession>A0ABU0N110</accession>
<dbReference type="RefSeq" id="WP_307505935.1">
    <property type="nucleotide sequence ID" value="NZ_BAAACE010000027.1"/>
</dbReference>
<protein>
    <submittedName>
        <fullName evidence="3">Chitodextrinase</fullName>
    </submittedName>
</protein>
<proteinExistence type="predicted"/>
<dbReference type="SMART" id="SM00495">
    <property type="entry name" value="ChtBD3"/>
    <property type="match status" value="1"/>
</dbReference>
<dbReference type="Pfam" id="PF02839">
    <property type="entry name" value="CBM_5_12"/>
    <property type="match status" value="1"/>
</dbReference>
<dbReference type="CDD" id="cd12215">
    <property type="entry name" value="ChiC_BD"/>
    <property type="match status" value="1"/>
</dbReference>
<dbReference type="InterPro" id="IPR003610">
    <property type="entry name" value="CBM5/12"/>
</dbReference>
<keyword evidence="4" id="KW-1185">Reference proteome</keyword>
<dbReference type="Pfam" id="PF16403">
    <property type="entry name" value="Bact_surface_Ig-like"/>
    <property type="match status" value="1"/>
</dbReference>
<dbReference type="Gene3D" id="2.10.10.20">
    <property type="entry name" value="Carbohydrate-binding module superfamily 5/12"/>
    <property type="match status" value="1"/>
</dbReference>
<evidence type="ECO:0000256" key="1">
    <source>
        <dbReference type="ARBA" id="ARBA00022801"/>
    </source>
</evidence>
<dbReference type="InterPro" id="IPR013783">
    <property type="entry name" value="Ig-like_fold"/>
</dbReference>
<reference evidence="3 4" key="1">
    <citation type="submission" date="2023-07" db="EMBL/GenBank/DDBJ databases">
        <title>Genomic Encyclopedia of Type Strains, Phase IV (KMG-IV): sequencing the most valuable type-strain genomes for metagenomic binning, comparative biology and taxonomic classification.</title>
        <authorList>
            <person name="Goeker M."/>
        </authorList>
    </citation>
    <scope>NUCLEOTIDE SEQUENCE [LARGE SCALE GENOMIC DNA]</scope>
    <source>
        <strain evidence="3 4">DSM 15049</strain>
    </source>
</reference>
<comment type="caution">
    <text evidence="3">The sequence shown here is derived from an EMBL/GenBank/DDBJ whole genome shotgun (WGS) entry which is preliminary data.</text>
</comment>
<organism evidence="3 4">
    <name type="scientific">Paraclostridium ghonii</name>
    <dbReference type="NCBI Taxonomy" id="29358"/>
    <lineage>
        <taxon>Bacteria</taxon>
        <taxon>Bacillati</taxon>
        <taxon>Bacillota</taxon>
        <taxon>Clostridia</taxon>
        <taxon>Peptostreptococcales</taxon>
        <taxon>Peptostreptococcaceae</taxon>
        <taxon>Paraclostridium</taxon>
    </lineage>
</organism>
<evidence type="ECO:0000313" key="4">
    <source>
        <dbReference type="Proteomes" id="UP001232584"/>
    </source>
</evidence>
<dbReference type="Proteomes" id="UP001232584">
    <property type="component" value="Unassembled WGS sequence"/>
</dbReference>